<name>A0A8S5UPA8_9CAUD</name>
<dbReference type="EMBL" id="BK016114">
    <property type="protein sequence ID" value="DAF96252.1"/>
    <property type="molecule type" value="Genomic_DNA"/>
</dbReference>
<protein>
    <submittedName>
        <fullName evidence="1">Uncharacterized protein</fullName>
    </submittedName>
</protein>
<organism evidence="1">
    <name type="scientific">Podoviridae sp. ctG4L18</name>
    <dbReference type="NCBI Taxonomy" id="2825234"/>
    <lineage>
        <taxon>Viruses</taxon>
        <taxon>Duplodnaviria</taxon>
        <taxon>Heunggongvirae</taxon>
        <taxon>Uroviricota</taxon>
        <taxon>Caudoviricetes</taxon>
    </lineage>
</organism>
<evidence type="ECO:0000313" key="1">
    <source>
        <dbReference type="EMBL" id="DAF96252.1"/>
    </source>
</evidence>
<proteinExistence type="predicted"/>
<sequence length="70" mass="8375">MIQVYSEVFTLITIFHLQILNGIKLQEMYSKQHHFTMLMNKFLTQRVKEAITKIKSFKINLQMTHYTIGL</sequence>
<accession>A0A8S5UPA8</accession>
<reference evidence="1" key="1">
    <citation type="journal article" date="2021" name="Proc. Natl. Acad. Sci. U.S.A.">
        <title>A Catalog of Tens of Thousands of Viruses from Human Metagenomes Reveals Hidden Associations with Chronic Diseases.</title>
        <authorList>
            <person name="Tisza M.J."/>
            <person name="Buck C.B."/>
        </authorList>
    </citation>
    <scope>NUCLEOTIDE SEQUENCE</scope>
    <source>
        <strain evidence="1">CtG4L18</strain>
    </source>
</reference>